<keyword evidence="2" id="KW-1185">Reference proteome</keyword>
<sequence>MYGWMVKDERYHNATIHTARNISLAVILSYRCRIYLCCGLHDGHASLPLLPIFPLRYDSIFKLLPCYCIERIASFCGFVNCIECKQIISYSLPPFSLVFSMSCCRKLESFKGAIHFFTYRHRDGRPAQLRWLLIKKEYLANGMRFASRSMISLAIIRQLINARPTVTRKFTAEDLSDIVNAYMDSSN</sequence>
<organism evidence="1 2">
    <name type="scientific">Glossina pallidipes</name>
    <name type="common">Tsetse fly</name>
    <dbReference type="NCBI Taxonomy" id="7398"/>
    <lineage>
        <taxon>Eukaryota</taxon>
        <taxon>Metazoa</taxon>
        <taxon>Ecdysozoa</taxon>
        <taxon>Arthropoda</taxon>
        <taxon>Hexapoda</taxon>
        <taxon>Insecta</taxon>
        <taxon>Pterygota</taxon>
        <taxon>Neoptera</taxon>
        <taxon>Endopterygota</taxon>
        <taxon>Diptera</taxon>
        <taxon>Brachycera</taxon>
        <taxon>Muscomorpha</taxon>
        <taxon>Hippoboscoidea</taxon>
        <taxon>Glossinidae</taxon>
        <taxon>Glossina</taxon>
    </lineage>
</organism>
<dbReference type="EnsemblMetazoa" id="GPAI023722-RA">
    <property type="protein sequence ID" value="GPAI023722-PA"/>
    <property type="gene ID" value="GPAI023722"/>
</dbReference>
<reference evidence="1" key="2">
    <citation type="submission" date="2020-05" db="UniProtKB">
        <authorList>
            <consortium name="EnsemblMetazoa"/>
        </authorList>
    </citation>
    <scope>IDENTIFICATION</scope>
    <source>
        <strain evidence="1">IAEA</strain>
    </source>
</reference>
<dbReference type="AlphaFoldDB" id="A0A1A9ZSL4"/>
<accession>A0A1A9ZSL4</accession>
<name>A0A1A9ZSL4_GLOPL</name>
<dbReference type="Proteomes" id="UP000092445">
    <property type="component" value="Unassembled WGS sequence"/>
</dbReference>
<dbReference type="VEuPathDB" id="VectorBase:GPAI023722"/>
<evidence type="ECO:0000313" key="2">
    <source>
        <dbReference type="Proteomes" id="UP000092445"/>
    </source>
</evidence>
<protein>
    <submittedName>
        <fullName evidence="1">Uncharacterized protein</fullName>
    </submittedName>
</protein>
<reference evidence="2" key="1">
    <citation type="submission" date="2014-03" db="EMBL/GenBank/DDBJ databases">
        <authorList>
            <person name="Aksoy S."/>
            <person name="Warren W."/>
            <person name="Wilson R.K."/>
        </authorList>
    </citation>
    <scope>NUCLEOTIDE SEQUENCE [LARGE SCALE GENOMIC DNA]</scope>
    <source>
        <strain evidence="2">IAEA</strain>
    </source>
</reference>
<evidence type="ECO:0000313" key="1">
    <source>
        <dbReference type="EnsemblMetazoa" id="GPAI023722-PA"/>
    </source>
</evidence>
<proteinExistence type="predicted"/>